<dbReference type="InterPro" id="IPR036514">
    <property type="entry name" value="SGNH_hydro_sf"/>
</dbReference>
<name>A0A6C2YR54_9BACT</name>
<dbReference type="PANTHER" id="PTHR45460:SF2">
    <property type="entry name" value="ALPHA 1,3 GLUCANASE, GH71 FAMILY (EUROFUNG)"/>
    <property type="match status" value="1"/>
</dbReference>
<dbReference type="SUPFAM" id="SSF52266">
    <property type="entry name" value="SGNH hydrolase"/>
    <property type="match status" value="1"/>
</dbReference>
<evidence type="ECO:0000259" key="2">
    <source>
        <dbReference type="Pfam" id="PF13472"/>
    </source>
</evidence>
<dbReference type="Proteomes" id="UP000464378">
    <property type="component" value="Chromosome"/>
</dbReference>
<dbReference type="SUPFAM" id="SSF69318">
    <property type="entry name" value="Integrin alpha N-terminal domain"/>
    <property type="match status" value="1"/>
</dbReference>
<evidence type="ECO:0000313" key="3">
    <source>
        <dbReference type="EMBL" id="VIP03821.1"/>
    </source>
</evidence>
<protein>
    <recommendedName>
        <fullName evidence="2">SGNH hydrolase-type esterase domain-containing protein</fullName>
    </recommendedName>
</protein>
<dbReference type="Pfam" id="PF01839">
    <property type="entry name" value="FG-GAP"/>
    <property type="match status" value="1"/>
</dbReference>
<feature type="domain" description="SGNH hydrolase-type esterase" evidence="2">
    <location>
        <begin position="96"/>
        <end position="239"/>
    </location>
</feature>
<dbReference type="EMBL" id="LR593887">
    <property type="protein sequence ID" value="VTS05009.1"/>
    <property type="molecule type" value="Genomic_DNA"/>
</dbReference>
<dbReference type="InterPro" id="IPR028994">
    <property type="entry name" value="Integrin_alpha_N"/>
</dbReference>
<dbReference type="InParanoid" id="A0A6C2YR54"/>
<dbReference type="GO" id="GO:0016788">
    <property type="term" value="F:hydrolase activity, acting on ester bonds"/>
    <property type="evidence" value="ECO:0007669"/>
    <property type="project" value="UniProtKB-ARBA"/>
</dbReference>
<evidence type="ECO:0000256" key="1">
    <source>
        <dbReference type="ARBA" id="ARBA00022729"/>
    </source>
</evidence>
<dbReference type="Gene3D" id="2.130.10.130">
    <property type="entry name" value="Integrin alpha, N-terminal"/>
    <property type="match status" value="1"/>
</dbReference>
<gene>
    <name evidence="3" type="ORF">GMBLW1_01390</name>
</gene>
<dbReference type="Pfam" id="PF13472">
    <property type="entry name" value="Lipase_GDSL_2"/>
    <property type="match status" value="1"/>
</dbReference>
<proteinExistence type="predicted"/>
<keyword evidence="4" id="KW-1185">Reference proteome</keyword>
<dbReference type="EMBL" id="LR586016">
    <property type="protein sequence ID" value="VIP03821.1"/>
    <property type="molecule type" value="Genomic_DNA"/>
</dbReference>
<sequence>MISAKVALIRDELEQRVLLSAVTDAPTLPELTVAMQHQLRDVYELGQRLGNRPGTFIKLGDSHSSNEFGSLKDLGRAGYHPALFGLAGQPELIDVWAKYLQPISGGNSFSRNSTAAIPGGTSTLGVSRFQAEFAAVRPTVAFLQFGHNDMAYRVPGEQFAANLRLMIGWLKANGTIPVLVTSNKVALGALEIVDPQVIQINQIQLDVAAEAQIPLLNLMPAIEPLPIRGLDSTLVHLNQSPFGGGDFSPSGLQFGDNVRNLAILEMLNWIERFVVQSPKISSGRVDGAATSSISLQPGQSVVALGSDSGEPPLVTLHDSATQQPIASLQPYAVSVQGGVNVASGDVNGDGVDDLVTVPASNAAAHVRIFSGRDGADLGGFLPFDASFTGGATLALADLDGDGRDEIIIGAGAGGGPVVKVVDAATGQTRATRFVFESTFGGGVQVSAGDADGDGRDEVFAMPIRKGGPVLVVLESATLTERSRGFVADANLRIAWNLATGDTDADGRVEAIISPGIGGGPVVSVVDVGTFQVRTQWFADDPVARNGVRVAFRAASEYTGGGYAADTRGEYVVVSQVTTQTTLRRFRADASGGPGELLEARAVRLSPHFGAMPIAVS</sequence>
<keyword evidence="1" id="KW-0732">Signal</keyword>
<organism evidence="3">
    <name type="scientific">Tuwongella immobilis</name>
    <dbReference type="NCBI Taxonomy" id="692036"/>
    <lineage>
        <taxon>Bacteria</taxon>
        <taxon>Pseudomonadati</taxon>
        <taxon>Planctomycetota</taxon>
        <taxon>Planctomycetia</taxon>
        <taxon>Gemmatales</taxon>
        <taxon>Gemmataceae</taxon>
        <taxon>Tuwongella</taxon>
    </lineage>
</organism>
<dbReference type="InterPro" id="IPR013517">
    <property type="entry name" value="FG-GAP"/>
</dbReference>
<dbReference type="PANTHER" id="PTHR45460">
    <property type="entry name" value="SIMILAR TO CYSTEINE PROTEINASE"/>
    <property type="match status" value="1"/>
</dbReference>
<dbReference type="KEGG" id="tim:GMBLW1_01390"/>
<dbReference type="Gene3D" id="3.40.50.1110">
    <property type="entry name" value="SGNH hydrolase"/>
    <property type="match status" value="1"/>
</dbReference>
<dbReference type="InterPro" id="IPR013830">
    <property type="entry name" value="SGNH_hydro"/>
</dbReference>
<reference evidence="3" key="1">
    <citation type="submission" date="2019-04" db="EMBL/GenBank/DDBJ databases">
        <authorList>
            <consortium name="Science for Life Laboratories"/>
        </authorList>
    </citation>
    <scope>NUCLEOTIDE SEQUENCE</scope>
    <source>
        <strain evidence="3">MBLW1</strain>
    </source>
</reference>
<evidence type="ECO:0000313" key="4">
    <source>
        <dbReference type="Proteomes" id="UP000464378"/>
    </source>
</evidence>
<dbReference type="RefSeq" id="WP_162658975.1">
    <property type="nucleotide sequence ID" value="NZ_LR593887.1"/>
</dbReference>
<accession>A0A6C2YR54</accession>
<dbReference type="AlphaFoldDB" id="A0A6C2YR54"/>